<keyword evidence="2" id="KW-0255">Endonuclease</keyword>
<comment type="caution">
    <text evidence="2">The sequence shown here is derived from an EMBL/GenBank/DDBJ whole genome shotgun (WGS) entry which is preliminary data.</text>
</comment>
<keyword evidence="2" id="KW-0378">Hydrolase</keyword>
<dbReference type="Gene3D" id="3.40.960.10">
    <property type="entry name" value="VSR Endonuclease"/>
    <property type="match status" value="1"/>
</dbReference>
<keyword evidence="3" id="KW-1185">Reference proteome</keyword>
<name>A0ABU1HMF5_9MICO</name>
<dbReference type="RefSeq" id="WP_309687815.1">
    <property type="nucleotide sequence ID" value="NZ_JAVIZQ010000001.1"/>
</dbReference>
<reference evidence="2 3" key="1">
    <citation type="submission" date="2023-08" db="EMBL/GenBank/DDBJ databases">
        <title>Functional and genomic diversity of the sorghum phyllosphere microbiome.</title>
        <authorList>
            <person name="Shade A."/>
        </authorList>
    </citation>
    <scope>NUCLEOTIDE SEQUENCE [LARGE SCALE GENOMIC DNA]</scope>
    <source>
        <strain evidence="2 3">SORGH_AS_0445</strain>
    </source>
</reference>
<feature type="domain" description="DUF559" evidence="1">
    <location>
        <begin position="211"/>
        <end position="267"/>
    </location>
</feature>
<sequence>MRLEDWLRERDGAAHTTEIYAAGFSRHAVASAVDSGRMLRLRRSWIASKTCDPAILAAVGVSGRLTCVTAARRLALWTPAPAELHIAVAPNAARFDSAGLHVHWSSGPAPIGPHALLDPLINVLHQVARCQEPATALAVWESALNRRLIAPEVLSRIEWRSARASRIAAVADVLSDSGLETHFVILMRSIGVVVVQQVWVDGHPLDALIGDRLVVQLDGFAHHSSAQDRRRDIEADARLRLRGYTVLRFDCHQVLFQPQLVLNMVRAAIVQQLHRRG</sequence>
<dbReference type="Proteomes" id="UP001249291">
    <property type="component" value="Unassembled WGS sequence"/>
</dbReference>
<keyword evidence="2" id="KW-0540">Nuclease</keyword>
<organism evidence="2 3">
    <name type="scientific">Microbacterium foliorum</name>
    <dbReference type="NCBI Taxonomy" id="104336"/>
    <lineage>
        <taxon>Bacteria</taxon>
        <taxon>Bacillati</taxon>
        <taxon>Actinomycetota</taxon>
        <taxon>Actinomycetes</taxon>
        <taxon>Micrococcales</taxon>
        <taxon>Microbacteriaceae</taxon>
        <taxon>Microbacterium</taxon>
    </lineage>
</organism>
<dbReference type="InterPro" id="IPR007569">
    <property type="entry name" value="DUF559"/>
</dbReference>
<protein>
    <submittedName>
        <fullName evidence="2">Very-short-patch-repair endonuclease</fullName>
    </submittedName>
</protein>
<dbReference type="EMBL" id="JAVIZQ010000001">
    <property type="protein sequence ID" value="MDR6141216.1"/>
    <property type="molecule type" value="Genomic_DNA"/>
</dbReference>
<accession>A0ABU1HMF5</accession>
<proteinExistence type="predicted"/>
<dbReference type="Pfam" id="PF04480">
    <property type="entry name" value="DUF559"/>
    <property type="match status" value="1"/>
</dbReference>
<evidence type="ECO:0000313" key="2">
    <source>
        <dbReference type="EMBL" id="MDR6141216.1"/>
    </source>
</evidence>
<dbReference type="GO" id="GO:0004519">
    <property type="term" value="F:endonuclease activity"/>
    <property type="evidence" value="ECO:0007669"/>
    <property type="project" value="UniProtKB-KW"/>
</dbReference>
<evidence type="ECO:0000313" key="3">
    <source>
        <dbReference type="Proteomes" id="UP001249291"/>
    </source>
</evidence>
<evidence type="ECO:0000259" key="1">
    <source>
        <dbReference type="Pfam" id="PF04480"/>
    </source>
</evidence>
<gene>
    <name evidence="2" type="ORF">QE375_000770</name>
</gene>
<dbReference type="InterPro" id="IPR011335">
    <property type="entry name" value="Restrct_endonuc-II-like"/>
</dbReference>
<dbReference type="SUPFAM" id="SSF52980">
    <property type="entry name" value="Restriction endonuclease-like"/>
    <property type="match status" value="1"/>
</dbReference>